<reference evidence="1" key="1">
    <citation type="submission" date="2023-05" db="EMBL/GenBank/DDBJ databases">
        <title>Nepenthes gracilis genome sequencing.</title>
        <authorList>
            <person name="Fukushima K."/>
        </authorList>
    </citation>
    <scope>NUCLEOTIDE SEQUENCE</scope>
    <source>
        <strain evidence="1">SING2019-196</strain>
    </source>
</reference>
<keyword evidence="2" id="KW-1185">Reference proteome</keyword>
<proteinExistence type="predicted"/>
<evidence type="ECO:0000313" key="1">
    <source>
        <dbReference type="EMBL" id="GMH06144.1"/>
    </source>
</evidence>
<organism evidence="1 2">
    <name type="scientific">Nepenthes gracilis</name>
    <name type="common">Slender pitcher plant</name>
    <dbReference type="NCBI Taxonomy" id="150966"/>
    <lineage>
        <taxon>Eukaryota</taxon>
        <taxon>Viridiplantae</taxon>
        <taxon>Streptophyta</taxon>
        <taxon>Embryophyta</taxon>
        <taxon>Tracheophyta</taxon>
        <taxon>Spermatophyta</taxon>
        <taxon>Magnoliopsida</taxon>
        <taxon>eudicotyledons</taxon>
        <taxon>Gunneridae</taxon>
        <taxon>Pentapetalae</taxon>
        <taxon>Caryophyllales</taxon>
        <taxon>Nepenthaceae</taxon>
        <taxon>Nepenthes</taxon>
    </lineage>
</organism>
<gene>
    <name evidence="1" type="ORF">Nepgr_007984</name>
</gene>
<evidence type="ECO:0000313" key="2">
    <source>
        <dbReference type="Proteomes" id="UP001279734"/>
    </source>
</evidence>
<sequence>MAKVVDVEVAYQWRPTHHSVTKNLTPSDASNGSGALSSLVVHDVDKSQNLTLGHVVTSGFEQEVSDADHNVALEMVLHVELASEGQVVSNK</sequence>
<dbReference type="AlphaFoldDB" id="A0AAD3S899"/>
<accession>A0AAD3S899</accession>
<name>A0AAD3S899_NEPGR</name>
<dbReference type="Proteomes" id="UP001279734">
    <property type="component" value="Unassembled WGS sequence"/>
</dbReference>
<protein>
    <submittedName>
        <fullName evidence="1">Uncharacterized protein</fullName>
    </submittedName>
</protein>
<dbReference type="EMBL" id="BSYO01000006">
    <property type="protein sequence ID" value="GMH06144.1"/>
    <property type="molecule type" value="Genomic_DNA"/>
</dbReference>
<comment type="caution">
    <text evidence="1">The sequence shown here is derived from an EMBL/GenBank/DDBJ whole genome shotgun (WGS) entry which is preliminary data.</text>
</comment>